<dbReference type="GO" id="GO:0032259">
    <property type="term" value="P:methylation"/>
    <property type="evidence" value="ECO:0007669"/>
    <property type="project" value="UniProtKB-KW"/>
</dbReference>
<name>A0A6N7VNC0_9ACTO</name>
<dbReference type="AlphaFoldDB" id="A0A6N7VNC0"/>
<dbReference type="InterPro" id="IPR052190">
    <property type="entry name" value="Euk-Arch_PrmC-MTase"/>
</dbReference>
<sequence>MLSLNLDAIASLRTDLRAADWTVDHVEALMGPMATSAMGREQFVPAHIALQDQESPAALLTRLFLLAEELTDTQLVLAFPTCDPEKLGLVRDGRALVDVRPYHWQGNNWWICSDLGESQTKKPLKPEHVLGIGQATISLLHMTVRSHMTSALDLGTGCGILALCLSTHCDRVVATDLSERACHFARFNAALNGATNIDVRQGSLFEPVDGERFDLITSNPPFVITPQSVRDTRHMDYRDGGMDRDNLIATIVRQGPKYLEPQGILQMLANWEIRGEDDWHIRPQSWLSDSADAWLVQRDLLDPAQYVEMWLRDSGEQDTDGLYRAWLQDFIHAGVAGIGMGFIAMRRLEETPAAAQAISVHDEVEQGHLPDGAAIAAALENLQLPSDWKERRIKVSPDVREVRYFIPGYSDPSQIRVTQGAGMGRDIQVSSHMAALLGVADGELTCGQIIHALAAITGDSVPNIEEQIATALPELVRFQVASLLDRT</sequence>
<dbReference type="Proteomes" id="UP000470875">
    <property type="component" value="Unassembled WGS sequence"/>
</dbReference>
<dbReference type="GO" id="GO:0008757">
    <property type="term" value="F:S-adenosylmethionine-dependent methyltransferase activity"/>
    <property type="evidence" value="ECO:0007669"/>
    <property type="project" value="TreeGrafter"/>
</dbReference>
<dbReference type="Pfam" id="PF23186">
    <property type="entry name" value="DUF7059"/>
    <property type="match status" value="1"/>
</dbReference>
<evidence type="ECO:0000313" key="6">
    <source>
        <dbReference type="EMBL" id="MSS83199.1"/>
    </source>
</evidence>
<organism evidence="6 7">
    <name type="scientific">Scrofimicrobium canadense</name>
    <dbReference type="NCBI Taxonomy" id="2652290"/>
    <lineage>
        <taxon>Bacteria</taxon>
        <taxon>Bacillati</taxon>
        <taxon>Actinomycetota</taxon>
        <taxon>Actinomycetes</taxon>
        <taxon>Actinomycetales</taxon>
        <taxon>Actinomycetaceae</taxon>
        <taxon>Scrofimicrobium</taxon>
    </lineage>
</organism>
<dbReference type="InterPro" id="IPR055487">
    <property type="entry name" value="DUF7059"/>
</dbReference>
<protein>
    <submittedName>
        <fullName evidence="6">Class I SAM-dependent methyltransferase</fullName>
    </submittedName>
</protein>
<dbReference type="GO" id="GO:0008276">
    <property type="term" value="F:protein methyltransferase activity"/>
    <property type="evidence" value="ECO:0007669"/>
    <property type="project" value="TreeGrafter"/>
</dbReference>
<dbReference type="EMBL" id="VULO01000001">
    <property type="protein sequence ID" value="MSS83199.1"/>
    <property type="molecule type" value="Genomic_DNA"/>
</dbReference>
<keyword evidence="2 6" id="KW-0808">Transferase</keyword>
<feature type="domain" description="Methyltransferase small" evidence="4">
    <location>
        <begin position="139"/>
        <end position="273"/>
    </location>
</feature>
<evidence type="ECO:0000256" key="1">
    <source>
        <dbReference type="ARBA" id="ARBA00022603"/>
    </source>
</evidence>
<keyword evidence="1 6" id="KW-0489">Methyltransferase</keyword>
<dbReference type="SUPFAM" id="SSF53335">
    <property type="entry name" value="S-adenosyl-L-methionine-dependent methyltransferases"/>
    <property type="match status" value="1"/>
</dbReference>
<feature type="domain" description="DUF7059" evidence="5">
    <location>
        <begin position="18"/>
        <end position="87"/>
    </location>
</feature>
<gene>
    <name evidence="6" type="ORF">FYJ24_00130</name>
</gene>
<evidence type="ECO:0000313" key="7">
    <source>
        <dbReference type="Proteomes" id="UP000470875"/>
    </source>
</evidence>
<keyword evidence="7" id="KW-1185">Reference proteome</keyword>
<dbReference type="GO" id="GO:0035657">
    <property type="term" value="C:eRF1 methyltransferase complex"/>
    <property type="evidence" value="ECO:0007669"/>
    <property type="project" value="TreeGrafter"/>
</dbReference>
<dbReference type="PANTHER" id="PTHR45875">
    <property type="entry name" value="METHYLTRANSFERASE N6AMT1"/>
    <property type="match status" value="1"/>
</dbReference>
<accession>A0A6N7VNC0</accession>
<dbReference type="InterPro" id="IPR007848">
    <property type="entry name" value="Small_mtfrase_dom"/>
</dbReference>
<evidence type="ECO:0000256" key="2">
    <source>
        <dbReference type="ARBA" id="ARBA00022679"/>
    </source>
</evidence>
<comment type="caution">
    <text evidence="6">The sequence shown here is derived from an EMBL/GenBank/DDBJ whole genome shotgun (WGS) entry which is preliminary data.</text>
</comment>
<dbReference type="Pfam" id="PF05175">
    <property type="entry name" value="MTS"/>
    <property type="match status" value="1"/>
</dbReference>
<dbReference type="CDD" id="cd02440">
    <property type="entry name" value="AdoMet_MTases"/>
    <property type="match status" value="1"/>
</dbReference>
<evidence type="ECO:0000256" key="3">
    <source>
        <dbReference type="ARBA" id="ARBA00022691"/>
    </source>
</evidence>
<evidence type="ECO:0000259" key="4">
    <source>
        <dbReference type="Pfam" id="PF05175"/>
    </source>
</evidence>
<evidence type="ECO:0000259" key="5">
    <source>
        <dbReference type="Pfam" id="PF23186"/>
    </source>
</evidence>
<reference evidence="6 7" key="1">
    <citation type="submission" date="2019-08" db="EMBL/GenBank/DDBJ databases">
        <title>In-depth cultivation of the pig gut microbiome towards novel bacterial diversity and tailored functional studies.</title>
        <authorList>
            <person name="Wylensek D."/>
            <person name="Hitch T.C.A."/>
            <person name="Clavel T."/>
        </authorList>
    </citation>
    <scope>NUCLEOTIDE SEQUENCE [LARGE SCALE GENOMIC DNA]</scope>
    <source>
        <strain evidence="6 7">WB03_NA08</strain>
    </source>
</reference>
<dbReference type="InterPro" id="IPR029063">
    <property type="entry name" value="SAM-dependent_MTases_sf"/>
</dbReference>
<dbReference type="RefSeq" id="WP_154542498.1">
    <property type="nucleotide sequence ID" value="NZ_VULO01000001.1"/>
</dbReference>
<dbReference type="PANTHER" id="PTHR45875:SF1">
    <property type="entry name" value="METHYLTRANSFERASE N6AMT1"/>
    <property type="match status" value="1"/>
</dbReference>
<proteinExistence type="predicted"/>
<keyword evidence="3" id="KW-0949">S-adenosyl-L-methionine</keyword>
<dbReference type="Gene3D" id="3.40.50.150">
    <property type="entry name" value="Vaccinia Virus protein VP39"/>
    <property type="match status" value="1"/>
</dbReference>